<dbReference type="EMBL" id="JAPHAV010000023">
    <property type="protein sequence ID" value="MCX2699260.1"/>
    <property type="molecule type" value="Genomic_DNA"/>
</dbReference>
<feature type="region of interest" description="Disordered" evidence="1">
    <location>
        <begin position="15"/>
        <end position="55"/>
    </location>
</feature>
<evidence type="ECO:0000313" key="3">
    <source>
        <dbReference type="Proteomes" id="UP001301216"/>
    </source>
</evidence>
<organism evidence="2 3">
    <name type="scientific">Ochrobactrum chromiisoli</name>
    <dbReference type="NCBI Taxonomy" id="2993941"/>
    <lineage>
        <taxon>Bacteria</taxon>
        <taxon>Pseudomonadati</taxon>
        <taxon>Pseudomonadota</taxon>
        <taxon>Alphaproteobacteria</taxon>
        <taxon>Hyphomicrobiales</taxon>
        <taxon>Brucellaceae</taxon>
        <taxon>Brucella/Ochrobactrum group</taxon>
        <taxon>Ochrobactrum</taxon>
    </lineage>
</organism>
<reference evidence="2 3" key="1">
    <citation type="submission" date="2022-11" db="EMBL/GenBank/DDBJ databases">
        <title>Brucella sp. YY2X, whole genome shotgun sequencing project.</title>
        <authorList>
            <person name="Yang Y."/>
        </authorList>
    </citation>
    <scope>NUCLEOTIDE SEQUENCE [LARGE SCALE GENOMIC DNA]</scope>
    <source>
        <strain evidence="2 3">YY2X</strain>
    </source>
</reference>
<keyword evidence="3" id="KW-1185">Reference proteome</keyword>
<sequence>MGFLGSFIDRLRGRHREDLDNPPPELFTRSTPYKRPPDRKGKRFTDEERQAEREHLNQQLLPKNVARFNYDARRMMGIGATHFIWRTCQDERTCTHCQSLEGKKFAYSTMQSGKAPGTFICDNGKVCRCCCEVVIKW</sequence>
<proteinExistence type="predicted"/>
<comment type="caution">
    <text evidence="2">The sequence shown here is derived from an EMBL/GenBank/DDBJ whole genome shotgun (WGS) entry which is preliminary data.</text>
</comment>
<gene>
    <name evidence="2" type="ORF">OPR82_21380</name>
</gene>
<feature type="compositionally biased region" description="Basic and acidic residues" evidence="1">
    <location>
        <begin position="35"/>
        <end position="55"/>
    </location>
</feature>
<accession>A0ABT3QUU3</accession>
<protein>
    <submittedName>
        <fullName evidence="2">Uncharacterized protein</fullName>
    </submittedName>
</protein>
<evidence type="ECO:0000313" key="2">
    <source>
        <dbReference type="EMBL" id="MCX2699260.1"/>
    </source>
</evidence>
<evidence type="ECO:0000256" key="1">
    <source>
        <dbReference type="SAM" id="MobiDB-lite"/>
    </source>
</evidence>
<dbReference type="Proteomes" id="UP001301216">
    <property type="component" value="Unassembled WGS sequence"/>
</dbReference>
<name>A0ABT3QUU3_9HYPH</name>
<dbReference type="RefSeq" id="WP_265986985.1">
    <property type="nucleotide sequence ID" value="NZ_JAPHAV010000023.1"/>
</dbReference>